<dbReference type="Pfam" id="PF04055">
    <property type="entry name" value="Radical_SAM"/>
    <property type="match status" value="1"/>
</dbReference>
<keyword evidence="10" id="KW-0411">Iron-sulfur</keyword>
<dbReference type="GO" id="GO:0032324">
    <property type="term" value="P:molybdopterin cofactor biosynthetic process"/>
    <property type="evidence" value="ECO:0007669"/>
    <property type="project" value="UniProtKB-ARBA"/>
</dbReference>
<dbReference type="Gene3D" id="3.30.420.130">
    <property type="entry name" value="Dinitrogenase iron-molybdenum cofactor biosynthesis domain"/>
    <property type="match status" value="1"/>
</dbReference>
<dbReference type="InterPro" id="IPR006638">
    <property type="entry name" value="Elp3/MiaA/NifB-like_rSAM"/>
</dbReference>
<keyword evidence="11" id="KW-0535">Nitrogen fixation</keyword>
<dbReference type="GO" id="GO:0046872">
    <property type="term" value="F:metal ion binding"/>
    <property type="evidence" value="ECO:0007669"/>
    <property type="project" value="UniProtKB-KW"/>
</dbReference>
<dbReference type="InterPro" id="IPR058240">
    <property type="entry name" value="rSAM_sf"/>
</dbReference>
<dbReference type="InterPro" id="IPR003731">
    <property type="entry name" value="Di-Nase_FeMo-co_biosynth"/>
</dbReference>
<dbReference type="AlphaFoldDB" id="A0A4R1KE41"/>
<evidence type="ECO:0000313" key="17">
    <source>
        <dbReference type="Proteomes" id="UP000294614"/>
    </source>
</evidence>
<reference evidence="16 17" key="1">
    <citation type="submission" date="2019-03" db="EMBL/GenBank/DDBJ databases">
        <title>Genomic Encyclopedia of Type Strains, Phase IV (KMG-IV): sequencing the most valuable type-strain genomes for metagenomic binning, comparative biology and taxonomic classification.</title>
        <authorList>
            <person name="Goeker M."/>
        </authorList>
    </citation>
    <scope>NUCLEOTIDE SEQUENCE [LARGE SCALE GENOMIC DNA]</scope>
    <source>
        <strain evidence="16 17">DSM 24984</strain>
    </source>
</reference>
<feature type="domain" description="Radical SAM core" evidence="15">
    <location>
        <begin position="21"/>
        <end position="276"/>
    </location>
</feature>
<evidence type="ECO:0000256" key="3">
    <source>
        <dbReference type="ARBA" id="ARBA00005155"/>
    </source>
</evidence>
<dbReference type="SMART" id="SM00729">
    <property type="entry name" value="Elp3"/>
    <property type="match status" value="1"/>
</dbReference>
<dbReference type="RefSeq" id="WP_132872192.1">
    <property type="nucleotide sequence ID" value="NZ_SMGG01000003.1"/>
</dbReference>
<dbReference type="SFLD" id="SFLDS00029">
    <property type="entry name" value="Radical_SAM"/>
    <property type="match status" value="1"/>
</dbReference>
<dbReference type="Pfam" id="PF02579">
    <property type="entry name" value="Nitro_FeMo-Co"/>
    <property type="match status" value="1"/>
</dbReference>
<dbReference type="PROSITE" id="PS01305">
    <property type="entry name" value="MOAA_NIFB_PQQE"/>
    <property type="match status" value="1"/>
</dbReference>
<dbReference type="CDD" id="cd01335">
    <property type="entry name" value="Radical_SAM"/>
    <property type="match status" value="1"/>
</dbReference>
<dbReference type="InterPro" id="IPR000385">
    <property type="entry name" value="MoaA_NifB_PqqE_Fe-S-bd_CS"/>
</dbReference>
<dbReference type="SFLD" id="SFLDG01067">
    <property type="entry name" value="SPASM/twitch_domain_containing"/>
    <property type="match status" value="1"/>
</dbReference>
<keyword evidence="7" id="KW-0949">S-adenosyl-L-methionine</keyword>
<evidence type="ECO:0000256" key="12">
    <source>
        <dbReference type="ARBA" id="ARBA00023239"/>
    </source>
</evidence>
<dbReference type="PANTHER" id="PTHR43787">
    <property type="entry name" value="FEMO COFACTOR BIOSYNTHESIS PROTEIN NIFB-RELATED"/>
    <property type="match status" value="1"/>
</dbReference>
<evidence type="ECO:0000313" key="16">
    <source>
        <dbReference type="EMBL" id="TCK62263.1"/>
    </source>
</evidence>
<evidence type="ECO:0000256" key="6">
    <source>
        <dbReference type="ARBA" id="ARBA00022485"/>
    </source>
</evidence>
<keyword evidence="6" id="KW-0004">4Fe-4S</keyword>
<evidence type="ECO:0000256" key="11">
    <source>
        <dbReference type="ARBA" id="ARBA00023231"/>
    </source>
</evidence>
<dbReference type="GO" id="GO:0051539">
    <property type="term" value="F:4 iron, 4 sulfur cluster binding"/>
    <property type="evidence" value="ECO:0007669"/>
    <property type="project" value="UniProtKB-KW"/>
</dbReference>
<dbReference type="SFLD" id="SFLDG01068">
    <property type="entry name" value="FeMo_cofactor_biosynthesis_pro"/>
    <property type="match status" value="1"/>
</dbReference>
<dbReference type="EMBL" id="SMGG01000003">
    <property type="protein sequence ID" value="TCK62263.1"/>
    <property type="molecule type" value="Genomic_DNA"/>
</dbReference>
<dbReference type="NCBIfam" id="TIGR01290">
    <property type="entry name" value="nifB"/>
    <property type="match status" value="1"/>
</dbReference>
<evidence type="ECO:0000256" key="10">
    <source>
        <dbReference type="ARBA" id="ARBA00023014"/>
    </source>
</evidence>
<comment type="cofactor">
    <cofactor evidence="1">
        <name>[4Fe-4S] cluster</name>
        <dbReference type="ChEBI" id="CHEBI:49883"/>
    </cofactor>
</comment>
<evidence type="ECO:0000256" key="5">
    <source>
        <dbReference type="ARBA" id="ARBA00021702"/>
    </source>
</evidence>
<gene>
    <name evidence="16" type="ORF">C8D98_0784</name>
</gene>
<dbReference type="SUPFAM" id="SSF102114">
    <property type="entry name" value="Radical SAM enzymes"/>
    <property type="match status" value="1"/>
</dbReference>
<accession>A0A4R1KE41</accession>
<comment type="pathway">
    <text evidence="3">Cofactor biosynthesis; Fe-Mo cofactor biosynthesis.</text>
</comment>
<keyword evidence="9" id="KW-0408">Iron</keyword>
<dbReference type="UniPathway" id="UPA00782"/>
<evidence type="ECO:0000256" key="1">
    <source>
        <dbReference type="ARBA" id="ARBA00001966"/>
    </source>
</evidence>
<dbReference type="InterPro" id="IPR007197">
    <property type="entry name" value="rSAM"/>
</dbReference>
<evidence type="ECO:0000256" key="14">
    <source>
        <dbReference type="ARBA" id="ARBA00032102"/>
    </source>
</evidence>
<keyword evidence="8" id="KW-0479">Metal-binding</keyword>
<evidence type="ECO:0000256" key="8">
    <source>
        <dbReference type="ARBA" id="ARBA00022723"/>
    </source>
</evidence>
<dbReference type="Proteomes" id="UP000294614">
    <property type="component" value="Unassembled WGS sequence"/>
</dbReference>
<evidence type="ECO:0000256" key="13">
    <source>
        <dbReference type="ARBA" id="ARBA00030926"/>
    </source>
</evidence>
<comment type="caution">
    <text evidence="16">The sequence shown here is derived from an EMBL/GenBank/DDBJ whole genome shotgun (WGS) entry which is preliminary data.</text>
</comment>
<comment type="function">
    <text evidence="2">Involved in the biosynthesis of the iron-molybdenum cofactor (FeMo-co or M-cluster) found in the dinitrogenase enzyme of the nitrogenase complex in nitrogen-fixing microorganisms. NifB catalyzes the crucial step of radical SAM-dependent carbide insertion that occurs concomitant with the insertion of a 9th sulfur and the rearrangement/coupling of two [4Fe-4S] clusters into a [8Fe-9S-C] cluster, the precursor to the M-cluster.</text>
</comment>
<dbReference type="SUPFAM" id="SSF53146">
    <property type="entry name" value="Nitrogenase accessory factor-like"/>
    <property type="match status" value="1"/>
</dbReference>
<dbReference type="PROSITE" id="PS51918">
    <property type="entry name" value="RADICAL_SAM"/>
    <property type="match status" value="1"/>
</dbReference>
<evidence type="ECO:0000256" key="4">
    <source>
        <dbReference type="ARBA" id="ARBA00006804"/>
    </source>
</evidence>
<dbReference type="GO" id="GO:0016829">
    <property type="term" value="F:lyase activity"/>
    <property type="evidence" value="ECO:0007669"/>
    <property type="project" value="UniProtKB-KW"/>
</dbReference>
<proteinExistence type="inferred from homology"/>
<name>A0A4R1KE41_9BACT</name>
<dbReference type="SFLD" id="SFLDF00281">
    <property type="entry name" value="FeMo_cofactor_biosynthesis_pro"/>
    <property type="match status" value="1"/>
</dbReference>
<dbReference type="PANTHER" id="PTHR43787:SF13">
    <property type="entry name" value="FEMO COFACTOR BIOSYNTHESIS PROTEIN NIFB"/>
    <property type="match status" value="1"/>
</dbReference>
<comment type="similarity">
    <text evidence="4">Belongs to the radical SAM superfamily. NifB family.</text>
</comment>
<evidence type="ECO:0000256" key="7">
    <source>
        <dbReference type="ARBA" id="ARBA00022691"/>
    </source>
</evidence>
<evidence type="ECO:0000256" key="9">
    <source>
        <dbReference type="ARBA" id="ARBA00023004"/>
    </source>
</evidence>
<evidence type="ECO:0000256" key="2">
    <source>
        <dbReference type="ARBA" id="ARBA00003522"/>
    </source>
</evidence>
<dbReference type="OrthoDB" id="9785734at2"/>
<organism evidence="16 17">
    <name type="scientific">Seleniivibrio woodruffii</name>
    <dbReference type="NCBI Taxonomy" id="1078050"/>
    <lineage>
        <taxon>Bacteria</taxon>
        <taxon>Pseudomonadati</taxon>
        <taxon>Deferribacterota</taxon>
        <taxon>Deferribacteres</taxon>
        <taxon>Deferribacterales</taxon>
        <taxon>Geovibrionaceae</taxon>
        <taxon>Seleniivibrio</taxon>
    </lineage>
</organism>
<keyword evidence="17" id="KW-1185">Reference proteome</keyword>
<dbReference type="InterPro" id="IPR013785">
    <property type="entry name" value="Aldolase_TIM"/>
</dbReference>
<protein>
    <recommendedName>
        <fullName evidence="5">FeMo cofactor biosynthesis protein NifB</fullName>
    </recommendedName>
    <alternativeName>
        <fullName evidence="14">Nitrogenase cofactor maturase NifB</fullName>
    </alternativeName>
    <alternativeName>
        <fullName evidence="13">Radical SAM assemblase NifB</fullName>
    </alternativeName>
</protein>
<dbReference type="InterPro" id="IPR005980">
    <property type="entry name" value="Nase_CF_NifB"/>
</dbReference>
<evidence type="ECO:0000259" key="15">
    <source>
        <dbReference type="PROSITE" id="PS51918"/>
    </source>
</evidence>
<dbReference type="InterPro" id="IPR036105">
    <property type="entry name" value="DiNase_FeMo-co_biosyn_sf"/>
</dbReference>
<dbReference type="Gene3D" id="3.20.20.70">
    <property type="entry name" value="Aldolase class I"/>
    <property type="match status" value="1"/>
</dbReference>
<keyword evidence="12" id="KW-0456">Lyase</keyword>
<sequence length="450" mass="50371">MDRDTVKAKIDKHPCFCKDAHNKFARIHLPVAPACNIQCNYCNRKYDCSNESRPGVTSAILTPEHALEKVIMVKHSLKNLSVVGIAGPGDALANPEATFETLRLLKTYDRELIPCISTNGLALPDHLDEIAELKIGHVTVTMNAVDPDIGQKIYSWIHYNDRTYHGAEAARILMERQIEGIKGLVERGILVKINTVLIPGINENHVQEVAKKIKELGVFIHNIIPLMSRPEYGTKFSNDGVPEPTPELIGKVRFQCAEVMGGFDAVMQHCRQCRADAIGKLGQDWDFNSVEDEVREKSNLMKYQVINNRRYDFSVQLNSEWKVRTYDRSRHILVAVASDNHRMADISFKNARNFYVYEVSGWGAHLREIRTLDYDNSQACIKLSGHLKNVAELIGDCAVMVCTVVGRSAYDGMHAKGIAVDTRQAYKGIEEAAWEAGSRILSDTGCTMTA</sequence>